<dbReference type="InterPro" id="IPR055319">
    <property type="entry name" value="At5g58720-like"/>
</dbReference>
<dbReference type="Gene3D" id="3.30.1370.110">
    <property type="match status" value="1"/>
</dbReference>
<dbReference type="EMBL" id="JAAIUW010000009">
    <property type="protein sequence ID" value="KAF7816101.1"/>
    <property type="molecule type" value="Genomic_DNA"/>
</dbReference>
<evidence type="ECO:0000313" key="4">
    <source>
        <dbReference type="Proteomes" id="UP000634136"/>
    </source>
</evidence>
<dbReference type="AlphaFoldDB" id="A0A834T6S8"/>
<dbReference type="InterPro" id="IPR056254">
    <property type="entry name" value="At5g58720/SDE5-like_UBA-like"/>
</dbReference>
<reference evidence="3" key="1">
    <citation type="submission" date="2020-09" db="EMBL/GenBank/DDBJ databases">
        <title>Genome-Enabled Discovery of Anthraquinone Biosynthesis in Senna tora.</title>
        <authorList>
            <person name="Kang S.-H."/>
            <person name="Pandey R.P."/>
            <person name="Lee C.-M."/>
            <person name="Sim J.-S."/>
            <person name="Jeong J.-T."/>
            <person name="Choi B.-S."/>
            <person name="Jung M."/>
            <person name="Ginzburg D."/>
            <person name="Zhao K."/>
            <person name="Won S.Y."/>
            <person name="Oh T.-J."/>
            <person name="Yu Y."/>
            <person name="Kim N.-H."/>
            <person name="Lee O.R."/>
            <person name="Lee T.-H."/>
            <person name="Bashyal P."/>
            <person name="Kim T.-S."/>
            <person name="Lee W.-H."/>
            <person name="Kawkins C."/>
            <person name="Kim C.-K."/>
            <person name="Kim J.S."/>
            <person name="Ahn B.O."/>
            <person name="Rhee S.Y."/>
            <person name="Sohng J.K."/>
        </authorList>
    </citation>
    <scope>NUCLEOTIDE SEQUENCE</scope>
    <source>
        <tissue evidence="3">Leaf</tissue>
    </source>
</reference>
<keyword evidence="4" id="KW-1185">Reference proteome</keyword>
<proteinExistence type="predicted"/>
<feature type="compositionally biased region" description="Basic and acidic residues" evidence="1">
    <location>
        <begin position="19"/>
        <end position="29"/>
    </location>
</feature>
<evidence type="ECO:0000256" key="1">
    <source>
        <dbReference type="SAM" id="MobiDB-lite"/>
    </source>
</evidence>
<organism evidence="3 4">
    <name type="scientific">Senna tora</name>
    <dbReference type="NCBI Taxonomy" id="362788"/>
    <lineage>
        <taxon>Eukaryota</taxon>
        <taxon>Viridiplantae</taxon>
        <taxon>Streptophyta</taxon>
        <taxon>Embryophyta</taxon>
        <taxon>Tracheophyta</taxon>
        <taxon>Spermatophyta</taxon>
        <taxon>Magnoliopsida</taxon>
        <taxon>eudicotyledons</taxon>
        <taxon>Gunneridae</taxon>
        <taxon>Pentapetalae</taxon>
        <taxon>rosids</taxon>
        <taxon>fabids</taxon>
        <taxon>Fabales</taxon>
        <taxon>Fabaceae</taxon>
        <taxon>Caesalpinioideae</taxon>
        <taxon>Cassia clade</taxon>
        <taxon>Senna</taxon>
    </lineage>
</organism>
<accession>A0A834T6S8</accession>
<dbReference type="InterPro" id="IPR013899">
    <property type="entry name" value="DUF1771"/>
</dbReference>
<dbReference type="Proteomes" id="UP000634136">
    <property type="component" value="Unassembled WGS sequence"/>
</dbReference>
<protein>
    <submittedName>
        <fullName evidence="3">SMR domain-containing protein</fullName>
    </submittedName>
</protein>
<comment type="caution">
    <text evidence="3">The sequence shown here is derived from an EMBL/GenBank/DDBJ whole genome shotgun (WGS) entry which is preliminary data.</text>
</comment>
<dbReference type="PROSITE" id="PS50828">
    <property type="entry name" value="SMR"/>
    <property type="match status" value="1"/>
</dbReference>
<dbReference type="Pfam" id="PF24767">
    <property type="entry name" value="UBA_At5g58720"/>
    <property type="match status" value="1"/>
</dbReference>
<dbReference type="SMART" id="SM00463">
    <property type="entry name" value="SMR"/>
    <property type="match status" value="1"/>
</dbReference>
<dbReference type="OrthoDB" id="3231855at2759"/>
<sequence>MRNTRKKKKRPSAPNPTSKDVEGKKDCAKGGEGGNGAQEEKREVLEGLVDAFSLSSLEEASLAYRDVKGDLDKSVQIPRMGFMDIVKDPSTCSSSCGSSGLDLASTSGSSEGFMDSNCAPNMDIYANGFRRGKQKKVVAAMGTVSTVLGNEYVRRNSKRPKEYYTNGVVDKEEAEQFLCSLLGNDCDLSLAVVRDVLCQCGYNIDKALDVLLDMSGSSYQHSENDRRLDGTADSNDEMRFLADHFDNLIDSRSESTSFSSEGELSDNFWSLGSFRRNYAEVLSGSEVQYPNSSGSVKSELPQKVLESLFDVHKSTEHEKDAVAWRNVVKKMQSLGPQFNACPDVAKSQMQNLVAKGDEYYVFREDARQRWDSMRSYYQKAAAAYTKKDRAYAAYLSDQGREQNKLAQKADEKASHDIFISRNKDIENVITIDLHGQHVKPAMRMLKLHLLFGSYVPSVQTLKVITGSGSHGVGKSKLKQSVIKLLEKEAIEWREENRGTVIIKLNGFREFSFLGSDSDSDSN</sequence>
<evidence type="ECO:0000313" key="3">
    <source>
        <dbReference type="EMBL" id="KAF7816101.1"/>
    </source>
</evidence>
<dbReference type="SMART" id="SM01162">
    <property type="entry name" value="DUF1771"/>
    <property type="match status" value="1"/>
</dbReference>
<gene>
    <name evidence="3" type="ORF">G2W53_030070</name>
</gene>
<dbReference type="SUPFAM" id="SSF160443">
    <property type="entry name" value="SMR domain-like"/>
    <property type="match status" value="1"/>
</dbReference>
<name>A0A834T6S8_9FABA</name>
<evidence type="ECO:0000259" key="2">
    <source>
        <dbReference type="PROSITE" id="PS50828"/>
    </source>
</evidence>
<dbReference type="InterPro" id="IPR002625">
    <property type="entry name" value="Smr_dom"/>
</dbReference>
<feature type="domain" description="Smr" evidence="2">
    <location>
        <begin position="431"/>
        <end position="505"/>
    </location>
</feature>
<dbReference type="Pfam" id="PF08590">
    <property type="entry name" value="DUF1771"/>
    <property type="match status" value="1"/>
</dbReference>
<feature type="region of interest" description="Disordered" evidence="1">
    <location>
        <begin position="1"/>
        <end position="42"/>
    </location>
</feature>
<feature type="compositionally biased region" description="Basic residues" evidence="1">
    <location>
        <begin position="1"/>
        <end position="11"/>
    </location>
</feature>
<dbReference type="InterPro" id="IPR036063">
    <property type="entry name" value="Smr_dom_sf"/>
</dbReference>
<dbReference type="PANTHER" id="PTHR47676:SF1">
    <property type="entry name" value="SMR DOMAIN-CONTAINING PROTEIN"/>
    <property type="match status" value="1"/>
</dbReference>
<dbReference type="PANTHER" id="PTHR47676">
    <property type="entry name" value="OS01G0225100 PROTEIN"/>
    <property type="match status" value="1"/>
</dbReference>